<protein>
    <submittedName>
        <fullName evidence="1">Uncharacterized protein</fullName>
    </submittedName>
</protein>
<comment type="caution">
    <text evidence="1">The sequence shown here is derived from an EMBL/GenBank/DDBJ whole genome shotgun (WGS) entry which is preliminary data.</text>
</comment>
<evidence type="ECO:0000313" key="1">
    <source>
        <dbReference type="EMBL" id="EEG34599.1"/>
    </source>
</evidence>
<name>C0EJX7_NEIFL</name>
<dbReference type="EMBL" id="ACEN01000005">
    <property type="protein sequence ID" value="EEG34599.1"/>
    <property type="molecule type" value="Genomic_DNA"/>
</dbReference>
<evidence type="ECO:0000313" key="2">
    <source>
        <dbReference type="Proteomes" id="UP000004457"/>
    </source>
</evidence>
<gene>
    <name evidence="1" type="ORF">NEIFLAOT_00215</name>
</gene>
<dbReference type="Proteomes" id="UP000004457">
    <property type="component" value="Unassembled WGS sequence"/>
</dbReference>
<reference evidence="1 2" key="1">
    <citation type="submission" date="2009-01" db="EMBL/GenBank/DDBJ databases">
        <authorList>
            <person name="Fulton L."/>
            <person name="Clifton S."/>
            <person name="Chinwalla A.T."/>
            <person name="Mitreva M."/>
            <person name="Sodergren E."/>
            <person name="Weinstock G."/>
            <person name="Clifton S."/>
            <person name="Dooling D.J."/>
            <person name="Fulton B."/>
            <person name="Minx P."/>
            <person name="Pepin K.H."/>
            <person name="Johnson M."/>
            <person name="Bhonagiri V."/>
            <person name="Nash W.E."/>
            <person name="Mardis E.R."/>
            <person name="Wilson R.K."/>
        </authorList>
    </citation>
    <scope>NUCLEOTIDE SEQUENCE [LARGE SCALE GENOMIC DNA]</scope>
    <source>
        <strain evidence="1 2">NRL30031/H210</strain>
    </source>
</reference>
<keyword evidence="2" id="KW-1185">Reference proteome</keyword>
<dbReference type="AlphaFoldDB" id="C0EJX7"/>
<proteinExistence type="predicted"/>
<accession>C0EJX7</accession>
<sequence>MSGHGSLGKGENVLIITSDWEFETMPYSLKRPSEYFRRP</sequence>
<organism evidence="1 2">
    <name type="scientific">Neisseria flavescens NRL30031/H210</name>
    <dbReference type="NCBI Taxonomy" id="546264"/>
    <lineage>
        <taxon>Bacteria</taxon>
        <taxon>Pseudomonadati</taxon>
        <taxon>Pseudomonadota</taxon>
        <taxon>Betaproteobacteria</taxon>
        <taxon>Neisseriales</taxon>
        <taxon>Neisseriaceae</taxon>
        <taxon>Neisseria</taxon>
    </lineage>
</organism>